<protein>
    <recommendedName>
        <fullName evidence="5">Pentatricopeptide repeat-containing protein</fullName>
    </recommendedName>
</protein>
<dbReference type="Proteomes" id="UP000886520">
    <property type="component" value="Chromosome 21"/>
</dbReference>
<dbReference type="GO" id="GO:0003723">
    <property type="term" value="F:RNA binding"/>
    <property type="evidence" value="ECO:0007669"/>
    <property type="project" value="InterPro"/>
</dbReference>
<dbReference type="InterPro" id="IPR011990">
    <property type="entry name" value="TPR-like_helical_dom_sf"/>
</dbReference>
<feature type="repeat" description="PPR" evidence="2">
    <location>
        <begin position="189"/>
        <end position="223"/>
    </location>
</feature>
<evidence type="ECO:0000256" key="1">
    <source>
        <dbReference type="ARBA" id="ARBA00022737"/>
    </source>
</evidence>
<name>A0A9D4Z769_ADICA</name>
<feature type="repeat" description="PPR" evidence="2">
    <location>
        <begin position="91"/>
        <end position="125"/>
    </location>
</feature>
<gene>
    <name evidence="3" type="ORF">GOP47_0021689</name>
</gene>
<dbReference type="Pfam" id="PF01535">
    <property type="entry name" value="PPR"/>
    <property type="match status" value="2"/>
</dbReference>
<accession>A0A9D4Z769</accession>
<dbReference type="PANTHER" id="PTHR47926:SF347">
    <property type="entry name" value="PENTATRICOPEPTIDE REPEAT-CONTAINING PROTEIN"/>
    <property type="match status" value="1"/>
</dbReference>
<dbReference type="InterPro" id="IPR046960">
    <property type="entry name" value="PPR_At4g14850-like_plant"/>
</dbReference>
<dbReference type="Pfam" id="PF13041">
    <property type="entry name" value="PPR_2"/>
    <property type="match status" value="2"/>
</dbReference>
<dbReference type="AlphaFoldDB" id="A0A9D4Z769"/>
<evidence type="ECO:0000256" key="2">
    <source>
        <dbReference type="PROSITE-ProRule" id="PRU00708"/>
    </source>
</evidence>
<keyword evidence="4" id="KW-1185">Reference proteome</keyword>
<comment type="caution">
    <text evidence="3">The sequence shown here is derived from an EMBL/GenBank/DDBJ whole genome shotgun (WGS) entry which is preliminary data.</text>
</comment>
<dbReference type="NCBIfam" id="TIGR00756">
    <property type="entry name" value="PPR"/>
    <property type="match status" value="2"/>
</dbReference>
<dbReference type="GO" id="GO:0009451">
    <property type="term" value="P:RNA modification"/>
    <property type="evidence" value="ECO:0007669"/>
    <property type="project" value="InterPro"/>
</dbReference>
<dbReference type="Gene3D" id="1.25.40.10">
    <property type="entry name" value="Tetratricopeptide repeat domain"/>
    <property type="match status" value="3"/>
</dbReference>
<feature type="repeat" description="PPR" evidence="2">
    <location>
        <begin position="290"/>
        <end position="324"/>
    </location>
</feature>
<evidence type="ECO:0000313" key="3">
    <source>
        <dbReference type="EMBL" id="KAI5063142.1"/>
    </source>
</evidence>
<proteinExistence type="predicted"/>
<evidence type="ECO:0008006" key="5">
    <source>
        <dbReference type="Google" id="ProtNLM"/>
    </source>
</evidence>
<sequence length="373" mass="41518">MFKTPSLHEAFQSVKQVAQPDLHVSVASLYNLIQLCVNDKSLYVGRKVHSLIVECGYESNPFLASHMIRLFSVCGNLAEANQVFEKVQEPDVFAWNAIISAHTKLGNNEQALSFYNQLNNFGFSLDAHIFVAVLKACHSLVHLLLIHAQLIECGLYSGIYIPVTLLDVYTKYANVEEVINIFNSLQERTVVAWNAVIKGCNHHQHTDESLQFFLQMQTEGIFPTHVTFITVVKTCSDAAALSQGKIIHSQVLACGLNSNVTVHNTLIDMYAKCARLDDAYRMFCSHLTCDVVTWNAMIAGFVQHGHVSNALGVFQDMQHTCVEPNEITFSTAVKACCSSVIHSEIGMLLHGIIIQSGLEMNLTCRDRKKCRSP</sequence>
<dbReference type="InterPro" id="IPR002885">
    <property type="entry name" value="PPR_rpt"/>
</dbReference>
<dbReference type="FunFam" id="1.25.40.10:FF:000073">
    <property type="entry name" value="Pentatricopeptide repeat-containing protein chloroplastic"/>
    <property type="match status" value="1"/>
</dbReference>
<reference evidence="3" key="1">
    <citation type="submission" date="2021-01" db="EMBL/GenBank/DDBJ databases">
        <title>Adiantum capillus-veneris genome.</title>
        <authorList>
            <person name="Fang Y."/>
            <person name="Liao Q."/>
        </authorList>
    </citation>
    <scope>NUCLEOTIDE SEQUENCE</scope>
    <source>
        <strain evidence="3">H3</strain>
        <tissue evidence="3">Leaf</tissue>
    </source>
</reference>
<evidence type="ECO:0000313" key="4">
    <source>
        <dbReference type="Proteomes" id="UP000886520"/>
    </source>
</evidence>
<dbReference type="PROSITE" id="PS51375">
    <property type="entry name" value="PPR"/>
    <property type="match status" value="3"/>
</dbReference>
<keyword evidence="1" id="KW-0677">Repeat</keyword>
<organism evidence="3 4">
    <name type="scientific">Adiantum capillus-veneris</name>
    <name type="common">Maidenhair fern</name>
    <dbReference type="NCBI Taxonomy" id="13818"/>
    <lineage>
        <taxon>Eukaryota</taxon>
        <taxon>Viridiplantae</taxon>
        <taxon>Streptophyta</taxon>
        <taxon>Embryophyta</taxon>
        <taxon>Tracheophyta</taxon>
        <taxon>Polypodiopsida</taxon>
        <taxon>Polypodiidae</taxon>
        <taxon>Polypodiales</taxon>
        <taxon>Pteridineae</taxon>
        <taxon>Pteridaceae</taxon>
        <taxon>Vittarioideae</taxon>
        <taxon>Adiantum</taxon>
    </lineage>
</organism>
<dbReference type="EMBL" id="JABFUD020000021">
    <property type="protein sequence ID" value="KAI5063142.1"/>
    <property type="molecule type" value="Genomic_DNA"/>
</dbReference>
<dbReference type="PANTHER" id="PTHR47926">
    <property type="entry name" value="PENTATRICOPEPTIDE REPEAT-CONTAINING PROTEIN"/>
    <property type="match status" value="1"/>
</dbReference>
<dbReference type="OrthoDB" id="1934563at2759"/>